<protein>
    <submittedName>
        <fullName evidence="2">BON domain protein</fullName>
    </submittedName>
</protein>
<evidence type="ECO:0000259" key="1">
    <source>
        <dbReference type="PROSITE" id="PS50914"/>
    </source>
</evidence>
<dbReference type="PROSITE" id="PS50914">
    <property type="entry name" value="BON"/>
    <property type="match status" value="1"/>
</dbReference>
<dbReference type="Gene3D" id="3.30.1340.30">
    <property type="match status" value="1"/>
</dbReference>
<name>A0A517N4S2_9BACT</name>
<dbReference type="KEGG" id="rlc:K227x_05000"/>
<gene>
    <name evidence="2" type="ORF">K227x_05000</name>
</gene>
<feature type="domain" description="BON" evidence="1">
    <location>
        <begin position="21"/>
        <end position="89"/>
    </location>
</feature>
<dbReference type="Proteomes" id="UP000318538">
    <property type="component" value="Chromosome"/>
</dbReference>
<organism evidence="2 3">
    <name type="scientific">Rubripirellula lacrimiformis</name>
    <dbReference type="NCBI Taxonomy" id="1930273"/>
    <lineage>
        <taxon>Bacteria</taxon>
        <taxon>Pseudomonadati</taxon>
        <taxon>Planctomycetota</taxon>
        <taxon>Planctomycetia</taxon>
        <taxon>Pirellulales</taxon>
        <taxon>Pirellulaceae</taxon>
        <taxon>Rubripirellula</taxon>
    </lineage>
</organism>
<evidence type="ECO:0000313" key="3">
    <source>
        <dbReference type="Proteomes" id="UP000318538"/>
    </source>
</evidence>
<sequence>MNALLELERRKDECRLAARGREQRIQQRVRAELSIHQPSALRSVTCRYQRGMLQLRGEVDCDYLKQLAQEYARRVDGVTHVVNSIHVIDPSETVSTTSF</sequence>
<dbReference type="EMBL" id="CP036525">
    <property type="protein sequence ID" value="QDT02129.1"/>
    <property type="molecule type" value="Genomic_DNA"/>
</dbReference>
<evidence type="ECO:0000313" key="2">
    <source>
        <dbReference type="EMBL" id="QDT02129.1"/>
    </source>
</evidence>
<dbReference type="RefSeq" id="WP_145167894.1">
    <property type="nucleotide sequence ID" value="NZ_CP036525.1"/>
</dbReference>
<dbReference type="OrthoDB" id="291621at2"/>
<reference evidence="2 3" key="1">
    <citation type="submission" date="2019-02" db="EMBL/GenBank/DDBJ databases">
        <title>Deep-cultivation of Planctomycetes and their phenomic and genomic characterization uncovers novel biology.</title>
        <authorList>
            <person name="Wiegand S."/>
            <person name="Jogler M."/>
            <person name="Boedeker C."/>
            <person name="Pinto D."/>
            <person name="Vollmers J."/>
            <person name="Rivas-Marin E."/>
            <person name="Kohn T."/>
            <person name="Peeters S.H."/>
            <person name="Heuer A."/>
            <person name="Rast P."/>
            <person name="Oberbeckmann S."/>
            <person name="Bunk B."/>
            <person name="Jeske O."/>
            <person name="Meyerdierks A."/>
            <person name="Storesund J.E."/>
            <person name="Kallscheuer N."/>
            <person name="Luecker S."/>
            <person name="Lage O.M."/>
            <person name="Pohl T."/>
            <person name="Merkel B.J."/>
            <person name="Hornburger P."/>
            <person name="Mueller R.-W."/>
            <person name="Bruemmer F."/>
            <person name="Labrenz M."/>
            <person name="Spormann A.M."/>
            <person name="Op den Camp H."/>
            <person name="Overmann J."/>
            <person name="Amann R."/>
            <person name="Jetten M.S.M."/>
            <person name="Mascher T."/>
            <person name="Medema M.H."/>
            <person name="Devos D.P."/>
            <person name="Kaster A.-K."/>
            <person name="Ovreas L."/>
            <person name="Rohde M."/>
            <person name="Galperin M.Y."/>
            <person name="Jogler C."/>
        </authorList>
    </citation>
    <scope>NUCLEOTIDE SEQUENCE [LARGE SCALE GENOMIC DNA]</scope>
    <source>
        <strain evidence="2 3">K22_7</strain>
    </source>
</reference>
<dbReference type="InterPro" id="IPR007055">
    <property type="entry name" value="BON_dom"/>
</dbReference>
<dbReference type="AlphaFoldDB" id="A0A517N4S2"/>
<dbReference type="Pfam" id="PF04972">
    <property type="entry name" value="BON"/>
    <property type="match status" value="1"/>
</dbReference>
<accession>A0A517N4S2</accession>
<proteinExistence type="predicted"/>
<keyword evidence="3" id="KW-1185">Reference proteome</keyword>